<keyword evidence="2" id="KW-0521">NADP</keyword>
<feature type="domain" description="Pyrroline-5-carboxylate reductase catalytic N-terminal" evidence="4">
    <location>
        <begin position="5"/>
        <end position="99"/>
    </location>
</feature>
<dbReference type="Pfam" id="PF14748">
    <property type="entry name" value="P5CR_dimer"/>
    <property type="match status" value="1"/>
</dbReference>
<evidence type="ECO:0000256" key="3">
    <source>
        <dbReference type="ARBA" id="ARBA00023002"/>
    </source>
</evidence>
<evidence type="ECO:0008006" key="7">
    <source>
        <dbReference type="Google" id="ProtNLM"/>
    </source>
</evidence>
<dbReference type="Gene3D" id="1.10.3730.10">
    <property type="entry name" value="ProC C-terminal domain-like"/>
    <property type="match status" value="1"/>
</dbReference>
<evidence type="ECO:0000259" key="4">
    <source>
        <dbReference type="Pfam" id="PF03807"/>
    </source>
</evidence>
<dbReference type="EMBL" id="LAZR01010394">
    <property type="protein sequence ID" value="KKM67176.1"/>
    <property type="molecule type" value="Genomic_DNA"/>
</dbReference>
<dbReference type="InterPro" id="IPR000304">
    <property type="entry name" value="Pyrroline-COOH_reductase"/>
</dbReference>
<evidence type="ECO:0000313" key="6">
    <source>
        <dbReference type="EMBL" id="KKM67176.1"/>
    </source>
</evidence>
<dbReference type="NCBIfam" id="TIGR00112">
    <property type="entry name" value="proC"/>
    <property type="match status" value="1"/>
</dbReference>
<evidence type="ECO:0000259" key="5">
    <source>
        <dbReference type="Pfam" id="PF14748"/>
    </source>
</evidence>
<reference evidence="6" key="1">
    <citation type="journal article" date="2015" name="Nature">
        <title>Complex archaea that bridge the gap between prokaryotes and eukaryotes.</title>
        <authorList>
            <person name="Spang A."/>
            <person name="Saw J.H."/>
            <person name="Jorgensen S.L."/>
            <person name="Zaremba-Niedzwiedzka K."/>
            <person name="Martijn J."/>
            <person name="Lind A.E."/>
            <person name="van Eijk R."/>
            <person name="Schleper C."/>
            <person name="Guy L."/>
            <person name="Ettema T.J."/>
        </authorList>
    </citation>
    <scope>NUCLEOTIDE SEQUENCE</scope>
</reference>
<sequence length="268" mass="28576">MLTETIGFIGAGKMGGILIKGILRNRLVSPKNLWICDKFIEKLTSLAKEGANVFVEIEPVVKNADVLFLAIKPQDLSGVLEHLRGRVQSGQLIISLVAGVTTSLLIKELGDEISLIRIMPNTPALLGEGITAISFTKRVNPEQRVLLKRIMATIGEVVEVPESQQNAVTGLSGSGPAYIYTVIQGLIKGGVRAGLSPELAFKLATQTALGAARMAKESDSSLEELRQAVASPGGTTIEGLKVLNEGRLEECLAEAVVKATQRAKELNK</sequence>
<dbReference type="PANTHER" id="PTHR11645:SF0">
    <property type="entry name" value="PYRROLINE-5-CARBOXYLATE REDUCTASE 3"/>
    <property type="match status" value="1"/>
</dbReference>
<dbReference type="HAMAP" id="MF_01925">
    <property type="entry name" value="P5C_reductase"/>
    <property type="match status" value="1"/>
</dbReference>
<comment type="similarity">
    <text evidence="1">Belongs to the pyrroline-5-carboxylate reductase family.</text>
</comment>
<dbReference type="InterPro" id="IPR008927">
    <property type="entry name" value="6-PGluconate_DH-like_C_sf"/>
</dbReference>
<dbReference type="InterPro" id="IPR053790">
    <property type="entry name" value="P5CR-like_CS"/>
</dbReference>
<dbReference type="FunFam" id="1.10.3730.10:FF:000001">
    <property type="entry name" value="Pyrroline-5-carboxylate reductase"/>
    <property type="match status" value="1"/>
</dbReference>
<organism evidence="6">
    <name type="scientific">marine sediment metagenome</name>
    <dbReference type="NCBI Taxonomy" id="412755"/>
    <lineage>
        <taxon>unclassified sequences</taxon>
        <taxon>metagenomes</taxon>
        <taxon>ecological metagenomes</taxon>
    </lineage>
</organism>
<name>A0A0F9JXI8_9ZZZZ</name>
<evidence type="ECO:0000256" key="2">
    <source>
        <dbReference type="ARBA" id="ARBA00022857"/>
    </source>
</evidence>
<dbReference type="InterPro" id="IPR036291">
    <property type="entry name" value="NAD(P)-bd_dom_sf"/>
</dbReference>
<dbReference type="PANTHER" id="PTHR11645">
    <property type="entry name" value="PYRROLINE-5-CARBOXYLATE REDUCTASE"/>
    <property type="match status" value="1"/>
</dbReference>
<dbReference type="PROSITE" id="PS00521">
    <property type="entry name" value="P5CR"/>
    <property type="match status" value="1"/>
</dbReference>
<dbReference type="AlphaFoldDB" id="A0A0F9JXI8"/>
<evidence type="ECO:0000256" key="1">
    <source>
        <dbReference type="ARBA" id="ARBA00005525"/>
    </source>
</evidence>
<dbReference type="PIRSF" id="PIRSF000193">
    <property type="entry name" value="Pyrrol-5-carb_rd"/>
    <property type="match status" value="1"/>
</dbReference>
<dbReference type="SUPFAM" id="SSF51735">
    <property type="entry name" value="NAD(P)-binding Rossmann-fold domains"/>
    <property type="match status" value="1"/>
</dbReference>
<gene>
    <name evidence="6" type="ORF">LCGC14_1473780</name>
</gene>
<accession>A0A0F9JXI8</accession>
<dbReference type="InterPro" id="IPR029036">
    <property type="entry name" value="P5CR_dimer"/>
</dbReference>
<proteinExistence type="inferred from homology"/>
<dbReference type="GO" id="GO:0055129">
    <property type="term" value="P:L-proline biosynthetic process"/>
    <property type="evidence" value="ECO:0007669"/>
    <property type="project" value="TreeGrafter"/>
</dbReference>
<dbReference type="Gene3D" id="3.40.50.720">
    <property type="entry name" value="NAD(P)-binding Rossmann-like Domain"/>
    <property type="match status" value="1"/>
</dbReference>
<feature type="domain" description="Pyrroline-5-carboxylate reductase dimerisation" evidence="5">
    <location>
        <begin position="162"/>
        <end position="266"/>
    </location>
</feature>
<dbReference type="GO" id="GO:0004735">
    <property type="term" value="F:pyrroline-5-carboxylate reductase activity"/>
    <property type="evidence" value="ECO:0007669"/>
    <property type="project" value="InterPro"/>
</dbReference>
<dbReference type="Pfam" id="PF03807">
    <property type="entry name" value="F420_oxidored"/>
    <property type="match status" value="1"/>
</dbReference>
<protein>
    <recommendedName>
        <fullName evidence="7">Pyrroline-5-carboxylate reductase</fullName>
    </recommendedName>
</protein>
<dbReference type="SUPFAM" id="SSF48179">
    <property type="entry name" value="6-phosphogluconate dehydrogenase C-terminal domain-like"/>
    <property type="match status" value="1"/>
</dbReference>
<dbReference type="InterPro" id="IPR028939">
    <property type="entry name" value="P5C_Rdtase_cat_N"/>
</dbReference>
<comment type="caution">
    <text evidence="6">The sequence shown here is derived from an EMBL/GenBank/DDBJ whole genome shotgun (WGS) entry which is preliminary data.</text>
</comment>
<keyword evidence="3" id="KW-0560">Oxidoreductase</keyword>